<organism evidence="2 3">
    <name type="scientific">Kitasatospora phosalacinea</name>
    <dbReference type="NCBI Taxonomy" id="2065"/>
    <lineage>
        <taxon>Bacteria</taxon>
        <taxon>Bacillati</taxon>
        <taxon>Actinomycetota</taxon>
        <taxon>Actinomycetes</taxon>
        <taxon>Kitasatosporales</taxon>
        <taxon>Streptomycetaceae</taxon>
        <taxon>Kitasatospora</taxon>
    </lineage>
</organism>
<keyword evidence="1" id="KW-0472">Membrane</keyword>
<dbReference type="RefSeq" id="WP_158715040.1">
    <property type="nucleotide sequence ID" value="NZ_BSRX01000009.1"/>
</dbReference>
<comment type="caution">
    <text evidence="2">The sequence shown here is derived from an EMBL/GenBank/DDBJ whole genome shotgun (WGS) entry which is preliminary data.</text>
</comment>
<evidence type="ECO:0000256" key="1">
    <source>
        <dbReference type="SAM" id="Phobius"/>
    </source>
</evidence>
<gene>
    <name evidence="2" type="ORF">Kpho01_19680</name>
</gene>
<name>A0A9W6PFI9_9ACTN</name>
<protein>
    <recommendedName>
        <fullName evidence="4">DUF4145 domain-containing protein</fullName>
    </recommendedName>
</protein>
<proteinExistence type="predicted"/>
<dbReference type="EMBL" id="BSRX01000009">
    <property type="protein sequence ID" value="GLW53957.1"/>
    <property type="molecule type" value="Genomic_DNA"/>
</dbReference>
<evidence type="ECO:0000313" key="2">
    <source>
        <dbReference type="EMBL" id="GLW53957.1"/>
    </source>
</evidence>
<keyword evidence="1" id="KW-1133">Transmembrane helix</keyword>
<sequence length="195" mass="21286">MEIARLVLDYLRVLLWPLVVLLGVWIVRRQIPEIASRVTRLETPVGTVELEARKVNEAAEAVAQQSLVVPEPLPEPAPITAEQLLTEARDLVGPSPDAAVLIAWRAVDQRFQQLMREIHGSDVRYVNPRKALDDLVPLGMSADAAALLPQLASVRAKVAHEATSLTPATALGYIESCEIILQQLNGLDLPGDRTA</sequence>
<evidence type="ECO:0000313" key="3">
    <source>
        <dbReference type="Proteomes" id="UP001165143"/>
    </source>
</evidence>
<dbReference type="Proteomes" id="UP001165143">
    <property type="component" value="Unassembled WGS sequence"/>
</dbReference>
<reference evidence="2" key="1">
    <citation type="submission" date="2023-02" db="EMBL/GenBank/DDBJ databases">
        <title>Kitasatospora phosalacinea NBRC 14362.</title>
        <authorList>
            <person name="Ichikawa N."/>
            <person name="Sato H."/>
            <person name="Tonouchi N."/>
        </authorList>
    </citation>
    <scope>NUCLEOTIDE SEQUENCE</scope>
    <source>
        <strain evidence="2">NBRC 14362</strain>
    </source>
</reference>
<evidence type="ECO:0008006" key="4">
    <source>
        <dbReference type="Google" id="ProtNLM"/>
    </source>
</evidence>
<dbReference type="OrthoDB" id="4339059at2"/>
<feature type="transmembrane region" description="Helical" evidence="1">
    <location>
        <begin position="6"/>
        <end position="27"/>
    </location>
</feature>
<accession>A0A9W6PFI9</accession>
<keyword evidence="1" id="KW-0812">Transmembrane</keyword>
<dbReference type="AlphaFoldDB" id="A0A9W6PFI9"/>